<dbReference type="Proteomes" id="UP001060085">
    <property type="component" value="Linkage Group LG06"/>
</dbReference>
<organism evidence="1 2">
    <name type="scientific">Catharanthus roseus</name>
    <name type="common">Madagascar periwinkle</name>
    <name type="synonym">Vinca rosea</name>
    <dbReference type="NCBI Taxonomy" id="4058"/>
    <lineage>
        <taxon>Eukaryota</taxon>
        <taxon>Viridiplantae</taxon>
        <taxon>Streptophyta</taxon>
        <taxon>Embryophyta</taxon>
        <taxon>Tracheophyta</taxon>
        <taxon>Spermatophyta</taxon>
        <taxon>Magnoliopsida</taxon>
        <taxon>eudicotyledons</taxon>
        <taxon>Gunneridae</taxon>
        <taxon>Pentapetalae</taxon>
        <taxon>asterids</taxon>
        <taxon>lamiids</taxon>
        <taxon>Gentianales</taxon>
        <taxon>Apocynaceae</taxon>
        <taxon>Rauvolfioideae</taxon>
        <taxon>Vinceae</taxon>
        <taxon>Catharanthinae</taxon>
        <taxon>Catharanthus</taxon>
    </lineage>
</organism>
<accession>A0ACC0ACR6</accession>
<evidence type="ECO:0000313" key="1">
    <source>
        <dbReference type="EMBL" id="KAI5658660.1"/>
    </source>
</evidence>
<comment type="caution">
    <text evidence="1">The sequence shown here is derived from an EMBL/GenBank/DDBJ whole genome shotgun (WGS) entry which is preliminary data.</text>
</comment>
<protein>
    <submittedName>
        <fullName evidence="1">Uncharacterized protein</fullName>
    </submittedName>
</protein>
<sequence length="344" mass="38134">MHVILVWTCIGSSLGGMITRTEDKACYTSDGIGVSQVYIGNPTNCDTRSHGYQLASMDRLLMEVDDTASVVIQQPPADPSQMAVLPKKVQTMIWRCMVSIGYTLGCTPSQHDIQQTFPIRPARRRTREHVPDRGARGVKRGACRQPGRGAGSGCPPVPSVPQARTCRPRACRGGERTSQTPPPPGLGFASFQHHILYSSGFLGFVHPLLRARPVHLHRISLYRRHLRLMKRSGRMTWMGYNITDSGIVLQQNIPNTHDRNTTSLPEHITTVTQMVSDEPSMLYNTVNNDDDEVDGSNGDDAVSNQSESDDDNDSEEGEFQTPLNIVNPVNQVTEMGEQQMVQQR</sequence>
<evidence type="ECO:0000313" key="2">
    <source>
        <dbReference type="Proteomes" id="UP001060085"/>
    </source>
</evidence>
<gene>
    <name evidence="1" type="ORF">M9H77_27453</name>
</gene>
<reference evidence="2" key="1">
    <citation type="journal article" date="2023" name="Nat. Plants">
        <title>Single-cell RNA sequencing provides a high-resolution roadmap for understanding the multicellular compartmentation of specialized metabolism.</title>
        <authorList>
            <person name="Sun S."/>
            <person name="Shen X."/>
            <person name="Li Y."/>
            <person name="Li Y."/>
            <person name="Wang S."/>
            <person name="Li R."/>
            <person name="Zhang H."/>
            <person name="Shen G."/>
            <person name="Guo B."/>
            <person name="Wei J."/>
            <person name="Xu J."/>
            <person name="St-Pierre B."/>
            <person name="Chen S."/>
            <person name="Sun C."/>
        </authorList>
    </citation>
    <scope>NUCLEOTIDE SEQUENCE [LARGE SCALE GENOMIC DNA]</scope>
</reference>
<proteinExistence type="predicted"/>
<dbReference type="EMBL" id="CM044706">
    <property type="protein sequence ID" value="KAI5658660.1"/>
    <property type="molecule type" value="Genomic_DNA"/>
</dbReference>
<name>A0ACC0ACR6_CATRO</name>
<keyword evidence="2" id="KW-1185">Reference proteome</keyword>